<dbReference type="AlphaFoldDB" id="A0ABD1TSU1"/>
<evidence type="ECO:0000313" key="2">
    <source>
        <dbReference type="Proteomes" id="UP001604277"/>
    </source>
</evidence>
<reference evidence="2" key="1">
    <citation type="submission" date="2024-07" db="EMBL/GenBank/DDBJ databases">
        <title>Two chromosome-level genome assemblies of Korean endemic species Abeliophyllum distichum and Forsythia ovata (Oleaceae).</title>
        <authorList>
            <person name="Jang H."/>
        </authorList>
    </citation>
    <scope>NUCLEOTIDE SEQUENCE [LARGE SCALE GENOMIC DNA]</scope>
</reference>
<comment type="caution">
    <text evidence="1">The sequence shown here is derived from an EMBL/GenBank/DDBJ whole genome shotgun (WGS) entry which is preliminary data.</text>
</comment>
<proteinExistence type="predicted"/>
<evidence type="ECO:0000313" key="1">
    <source>
        <dbReference type="EMBL" id="KAL2515802.1"/>
    </source>
</evidence>
<protein>
    <submittedName>
        <fullName evidence="1">Uncharacterized protein</fullName>
    </submittedName>
</protein>
<keyword evidence="2" id="KW-1185">Reference proteome</keyword>
<gene>
    <name evidence="1" type="ORF">Fot_29773</name>
</gene>
<accession>A0ABD1TSU1</accession>
<name>A0ABD1TSU1_9LAMI</name>
<dbReference type="EMBL" id="JBFOLJ010000008">
    <property type="protein sequence ID" value="KAL2515802.1"/>
    <property type="molecule type" value="Genomic_DNA"/>
</dbReference>
<dbReference type="Proteomes" id="UP001604277">
    <property type="component" value="Unassembled WGS sequence"/>
</dbReference>
<organism evidence="1 2">
    <name type="scientific">Forsythia ovata</name>
    <dbReference type="NCBI Taxonomy" id="205694"/>
    <lineage>
        <taxon>Eukaryota</taxon>
        <taxon>Viridiplantae</taxon>
        <taxon>Streptophyta</taxon>
        <taxon>Embryophyta</taxon>
        <taxon>Tracheophyta</taxon>
        <taxon>Spermatophyta</taxon>
        <taxon>Magnoliopsida</taxon>
        <taxon>eudicotyledons</taxon>
        <taxon>Gunneridae</taxon>
        <taxon>Pentapetalae</taxon>
        <taxon>asterids</taxon>
        <taxon>lamiids</taxon>
        <taxon>Lamiales</taxon>
        <taxon>Oleaceae</taxon>
        <taxon>Forsythieae</taxon>
        <taxon>Forsythia</taxon>
    </lineage>
</organism>
<sequence>MLEVSEGVMEGVESLSRRQDKYNEQFRVFPIKTPWTFLGYCLILSRRQLIKVSRAGVTKYRESLSRRRDKYNERFEYSRSRLHEPCWDIVSASLVENRSTFLELGLRRISVSGASAFSQPDYLHKIQPAFLCE</sequence>